<dbReference type="GO" id="GO:0016740">
    <property type="term" value="F:transferase activity"/>
    <property type="evidence" value="ECO:0007669"/>
    <property type="project" value="UniProtKB-KW"/>
</dbReference>
<evidence type="ECO:0000313" key="7">
    <source>
        <dbReference type="EMBL" id="ABZ84352.1"/>
    </source>
</evidence>
<dbReference type="EMBL" id="CP000930">
    <property type="protein sequence ID" value="ABZ84352.1"/>
    <property type="molecule type" value="Genomic_DNA"/>
</dbReference>
<dbReference type="RefSeq" id="WP_012282856.1">
    <property type="nucleotide sequence ID" value="NC_010337.2"/>
</dbReference>
<proteinExistence type="predicted"/>
<keyword evidence="2" id="KW-0808">Transferase</keyword>
<dbReference type="PIRSF" id="PIRSF038992">
    <property type="entry name" value="Aldolase_Ia"/>
    <property type="match status" value="1"/>
</dbReference>
<gene>
    <name evidence="7" type="ORF">HM1_1787</name>
</gene>
<dbReference type="STRING" id="498761.HM1_1787"/>
<sequence>MTGKEIRLNRLFAPSGQLLAVPLDHGVSLGPVAGLTEIRPMVKAVADGGADAVIVHKGLARQIAGVLSTRQCDLIVHLSASTTLSPEPNRKELVSSVEHAVRLGATAVSVHVNLGGAAENAMLEDLGQIADACELWGMPLLAMMYVRDGNQANEYDPVRVAHAARVAEELGADIVKVNYTGTPESFRQVTGGVDIPVIIAGGAKTNSTGELLNMVYAAQQAGSLGVAIGRNIFQHARPQRLTAAIRRILDRKVDASQLAELASSVDG</sequence>
<dbReference type="EC" id="2.2.1.10" evidence="5"/>
<dbReference type="Proteomes" id="UP000008550">
    <property type="component" value="Chromosome"/>
</dbReference>
<feature type="active site" description="Schiff-base intermediate with dihydroxyacetone-P" evidence="6">
    <location>
        <position position="176"/>
    </location>
</feature>
<dbReference type="eggNOG" id="COG1830">
    <property type="taxonomic scope" value="Bacteria"/>
</dbReference>
<evidence type="ECO:0000313" key="8">
    <source>
        <dbReference type="Proteomes" id="UP000008550"/>
    </source>
</evidence>
<keyword evidence="8" id="KW-1185">Reference proteome</keyword>
<dbReference type="InterPro" id="IPR050456">
    <property type="entry name" value="DeoC/FbaB_aldolase"/>
</dbReference>
<keyword evidence="3" id="KW-0057">Aromatic amino acid biosynthesis</keyword>
<evidence type="ECO:0000256" key="6">
    <source>
        <dbReference type="PIRSR" id="PIRSR038992-1"/>
    </source>
</evidence>
<evidence type="ECO:0000256" key="5">
    <source>
        <dbReference type="NCBIfam" id="TIGR01949"/>
    </source>
</evidence>
<feature type="active site" description="Proton donor" evidence="6">
    <location>
        <position position="145"/>
    </location>
</feature>
<dbReference type="Gene3D" id="3.20.20.70">
    <property type="entry name" value="Aldolase class I"/>
    <property type="match status" value="1"/>
</dbReference>
<organism evidence="7 8">
    <name type="scientific">Heliobacterium modesticaldum (strain ATCC 51547 / Ice1)</name>
    <dbReference type="NCBI Taxonomy" id="498761"/>
    <lineage>
        <taxon>Bacteria</taxon>
        <taxon>Bacillati</taxon>
        <taxon>Bacillota</taxon>
        <taxon>Clostridia</taxon>
        <taxon>Eubacteriales</taxon>
        <taxon>Heliobacteriaceae</taxon>
        <taxon>Heliomicrobium</taxon>
    </lineage>
</organism>
<dbReference type="Pfam" id="PF01791">
    <property type="entry name" value="DeoC"/>
    <property type="match status" value="1"/>
</dbReference>
<evidence type="ECO:0000256" key="3">
    <source>
        <dbReference type="ARBA" id="ARBA00023141"/>
    </source>
</evidence>
<name>B0TEV0_HELMI</name>
<dbReference type="PANTHER" id="PTHR47916">
    <property type="entry name" value="FRUCTOSE-BISPHOSPHATE ALDOLASE CLASS 1"/>
    <property type="match status" value="1"/>
</dbReference>
<dbReference type="NCBIfam" id="NF005556">
    <property type="entry name" value="PRK07226.1"/>
    <property type="match status" value="1"/>
</dbReference>
<dbReference type="GO" id="GO:0009073">
    <property type="term" value="P:aromatic amino acid family biosynthetic process"/>
    <property type="evidence" value="ECO:0007669"/>
    <property type="project" value="UniProtKB-KW"/>
</dbReference>
<keyword evidence="1" id="KW-0028">Amino-acid biosynthesis</keyword>
<dbReference type="NCBIfam" id="TIGR01949">
    <property type="entry name" value="ADH_synth"/>
    <property type="match status" value="1"/>
</dbReference>
<evidence type="ECO:0000256" key="4">
    <source>
        <dbReference type="ARBA" id="ARBA00023270"/>
    </source>
</evidence>
<keyword evidence="4" id="KW-0704">Schiff base</keyword>
<dbReference type="PANTHER" id="PTHR47916:SF1">
    <property type="entry name" value="3-HYDROXY-5-PHOSPHONOOXYPENTANE-2,4-DIONE THIOLASE"/>
    <property type="match status" value="1"/>
</dbReference>
<dbReference type="CDD" id="cd00958">
    <property type="entry name" value="DhnA"/>
    <property type="match status" value="1"/>
</dbReference>
<reference evidence="7 8" key="1">
    <citation type="journal article" date="2008" name="J. Bacteriol.">
        <title>The genome of Heliobacterium modesticaldum, a phototrophic representative of the Firmicutes containing the simplest photosynthetic apparatus.</title>
        <authorList>
            <person name="Sattley W.M."/>
            <person name="Madigan M.T."/>
            <person name="Swingley W.D."/>
            <person name="Cheung P.C."/>
            <person name="Clocksin K.M."/>
            <person name="Conrad A.L."/>
            <person name="Dejesa L.C."/>
            <person name="Honchak B.M."/>
            <person name="Jung D.O."/>
            <person name="Karbach L.E."/>
            <person name="Kurdoglu A."/>
            <person name="Lahiri S."/>
            <person name="Mastrian S.D."/>
            <person name="Page L.E."/>
            <person name="Taylor H.L."/>
            <person name="Wang Z.T."/>
            <person name="Raymond J."/>
            <person name="Chen M."/>
            <person name="Blankenship R.E."/>
            <person name="Touchman J.W."/>
        </authorList>
    </citation>
    <scope>NUCLEOTIDE SEQUENCE [LARGE SCALE GENOMIC DNA]</scope>
    <source>
        <strain evidence="8">ATCC 51547 / Ice1</strain>
    </source>
</reference>
<protein>
    <recommendedName>
        <fullName evidence="5">2-amino-3,7-dideoxy-D-threo-hept-6-ulosonate synthase</fullName>
        <ecNumber evidence="5">2.2.1.10</ecNumber>
    </recommendedName>
</protein>
<dbReference type="SMART" id="SM01133">
    <property type="entry name" value="DeoC"/>
    <property type="match status" value="1"/>
</dbReference>
<dbReference type="InterPro" id="IPR013785">
    <property type="entry name" value="Aldolase_TIM"/>
</dbReference>
<dbReference type="InterPro" id="IPR041720">
    <property type="entry name" value="FbaB-like"/>
</dbReference>
<dbReference type="GO" id="GO:0008652">
    <property type="term" value="P:amino acid biosynthetic process"/>
    <property type="evidence" value="ECO:0007669"/>
    <property type="project" value="UniProtKB-KW"/>
</dbReference>
<dbReference type="AlphaFoldDB" id="B0TEV0"/>
<dbReference type="InterPro" id="IPR002915">
    <property type="entry name" value="DeoC/FbaB/LacD_aldolase"/>
</dbReference>
<dbReference type="HOGENOM" id="CLU_057069_2_0_9"/>
<evidence type="ECO:0000256" key="1">
    <source>
        <dbReference type="ARBA" id="ARBA00022605"/>
    </source>
</evidence>
<dbReference type="OrthoDB" id="5915071at2"/>
<accession>B0TEV0</accession>
<evidence type="ECO:0000256" key="2">
    <source>
        <dbReference type="ARBA" id="ARBA00022679"/>
    </source>
</evidence>
<dbReference type="KEGG" id="hmo:HM1_1787"/>
<dbReference type="SUPFAM" id="SSF51569">
    <property type="entry name" value="Aldolase"/>
    <property type="match status" value="1"/>
</dbReference>
<dbReference type="GO" id="GO:0004332">
    <property type="term" value="F:fructose-bisphosphate aldolase activity"/>
    <property type="evidence" value="ECO:0007669"/>
    <property type="project" value="InterPro"/>
</dbReference>
<dbReference type="InterPro" id="IPR010210">
    <property type="entry name" value="ADH_synthase"/>
</dbReference>
<dbReference type="GO" id="GO:0016836">
    <property type="term" value="F:hydro-lyase activity"/>
    <property type="evidence" value="ECO:0007669"/>
    <property type="project" value="InterPro"/>
</dbReference>